<dbReference type="InterPro" id="IPR043519">
    <property type="entry name" value="NT_sf"/>
</dbReference>
<dbReference type="SUPFAM" id="SSF81301">
    <property type="entry name" value="Nucleotidyltransferase"/>
    <property type="match status" value="1"/>
</dbReference>
<keyword evidence="1" id="KW-0677">Repeat</keyword>
<dbReference type="CDD" id="cd05401">
    <property type="entry name" value="NT_GlnE_GlnD_like"/>
    <property type="match status" value="1"/>
</dbReference>
<name>A0A1G5ZH82_9BACT</name>
<dbReference type="GO" id="GO:0008773">
    <property type="term" value="F:[protein-PII] uridylyltransferase activity"/>
    <property type="evidence" value="ECO:0007669"/>
    <property type="project" value="InterPro"/>
</dbReference>
<evidence type="ECO:0000256" key="2">
    <source>
        <dbReference type="PROSITE-ProRule" id="PRU00703"/>
    </source>
</evidence>
<evidence type="ECO:0000313" key="4">
    <source>
        <dbReference type="EMBL" id="SDA93916.1"/>
    </source>
</evidence>
<dbReference type="PANTHER" id="PTHR48108:SF26">
    <property type="entry name" value="CBS DOMAIN-CONTAINING PROTEIN DDB_G0289609"/>
    <property type="match status" value="1"/>
</dbReference>
<reference evidence="5" key="1">
    <citation type="submission" date="2016-10" db="EMBL/GenBank/DDBJ databases">
        <authorList>
            <person name="Varghese N."/>
            <person name="Submissions S."/>
        </authorList>
    </citation>
    <scope>NUCLEOTIDE SEQUENCE [LARGE SCALE GENOMIC DNA]</scope>
    <source>
        <strain evidence="5">DSM 22703</strain>
    </source>
</reference>
<dbReference type="STRING" id="279824.SAMN03080617_03814"/>
<dbReference type="InterPro" id="IPR018821">
    <property type="entry name" value="DUF294_put_nucleoTrafse_sb-bd"/>
</dbReference>
<dbReference type="Pfam" id="PF10335">
    <property type="entry name" value="DUF294_C"/>
    <property type="match status" value="1"/>
</dbReference>
<dbReference type="Pfam" id="PF03445">
    <property type="entry name" value="DUF294"/>
    <property type="match status" value="1"/>
</dbReference>
<protein>
    <submittedName>
        <fullName evidence="4">CBS domain-containing protein</fullName>
    </submittedName>
</protein>
<organism evidence="4 5">
    <name type="scientific">Algoriphagus alkaliphilus</name>
    <dbReference type="NCBI Taxonomy" id="279824"/>
    <lineage>
        <taxon>Bacteria</taxon>
        <taxon>Pseudomonadati</taxon>
        <taxon>Bacteroidota</taxon>
        <taxon>Cytophagia</taxon>
        <taxon>Cytophagales</taxon>
        <taxon>Cyclobacteriaceae</taxon>
        <taxon>Algoriphagus</taxon>
    </lineage>
</organism>
<dbReference type="Pfam" id="PF00571">
    <property type="entry name" value="CBS"/>
    <property type="match status" value="1"/>
</dbReference>
<dbReference type="OrthoDB" id="9810963at2"/>
<evidence type="ECO:0000256" key="1">
    <source>
        <dbReference type="ARBA" id="ARBA00022737"/>
    </source>
</evidence>
<gene>
    <name evidence="4" type="ORF">SAMN03080617_03814</name>
</gene>
<dbReference type="InterPro" id="IPR000644">
    <property type="entry name" value="CBS_dom"/>
</dbReference>
<evidence type="ECO:0000259" key="3">
    <source>
        <dbReference type="PROSITE" id="PS51371"/>
    </source>
</evidence>
<keyword evidence="5" id="KW-1185">Reference proteome</keyword>
<proteinExistence type="predicted"/>
<dbReference type="PROSITE" id="PS51371">
    <property type="entry name" value="CBS"/>
    <property type="match status" value="1"/>
</dbReference>
<dbReference type="InterPro" id="IPR005105">
    <property type="entry name" value="GlnD_Uridyltrans_N"/>
</dbReference>
<dbReference type="Proteomes" id="UP000198756">
    <property type="component" value="Unassembled WGS sequence"/>
</dbReference>
<dbReference type="AlphaFoldDB" id="A0A1G5ZH82"/>
<keyword evidence="2" id="KW-0129">CBS domain</keyword>
<dbReference type="InterPro" id="IPR051462">
    <property type="entry name" value="CBS_domain-containing"/>
</dbReference>
<dbReference type="Gene3D" id="3.10.580.10">
    <property type="entry name" value="CBS-domain"/>
    <property type="match status" value="1"/>
</dbReference>
<sequence>MHMNGSFISDQFYSKNVRDLHPRHLRMARHSDPVYECAALMASEKVSCLFIGNSPQEIVGYITDITLRDRLLAAQLPSDIPVSQIMEHDMVSIHPDASLVEALILMFQTKSRYLLVREGDEFIGWISRTKILTEQSQGPFMFIQSVKEARQIPELREKWARMPEIIHLLNTRGMKAGLINQIITTVADTITQRVIERVIKVIGPAPAKFVFIVFGSEGRGELTLKTDQDNAIIYEDKANEHREEVRAYFLDFATRVSTALDQIGIVFCEGDLMAMNPKWTHSLSHWKRNYDEWISDASQETAMNYATFFDCRAIYGAFPLLEELKEYMGNLLEKAPERFFINLGHNALQYEPPLTFFRKIKAEEIDGEKQLNLKQTMRPIVDLARVYALKHRIFDTNTTKRIDGLKEKGVFSAKEALELTQAFDYLMSLRLENQTLSILDQNRKPKNYLKIKALTKVQQVTLIEIFKVIEEFQARIKLSFTRSL</sequence>
<dbReference type="SUPFAM" id="SSF54631">
    <property type="entry name" value="CBS-domain pair"/>
    <property type="match status" value="1"/>
</dbReference>
<dbReference type="EMBL" id="FMXE01000037">
    <property type="protein sequence ID" value="SDA93916.1"/>
    <property type="molecule type" value="Genomic_DNA"/>
</dbReference>
<dbReference type="InterPro" id="IPR046342">
    <property type="entry name" value="CBS_dom_sf"/>
</dbReference>
<accession>A0A1G5ZH82</accession>
<dbReference type="SMART" id="SM00116">
    <property type="entry name" value="CBS"/>
    <property type="match status" value="2"/>
</dbReference>
<dbReference type="PANTHER" id="PTHR48108">
    <property type="entry name" value="CBS DOMAIN-CONTAINING PROTEIN CBSX2, CHLOROPLASTIC"/>
    <property type="match status" value="1"/>
</dbReference>
<evidence type="ECO:0000313" key="5">
    <source>
        <dbReference type="Proteomes" id="UP000198756"/>
    </source>
</evidence>
<feature type="domain" description="CBS" evidence="3">
    <location>
        <begin position="86"/>
        <end position="145"/>
    </location>
</feature>